<dbReference type="InterPro" id="IPR050793">
    <property type="entry name" value="CMP-NeuNAc_synthase"/>
</dbReference>
<reference evidence="2 3" key="2">
    <citation type="submission" date="2020-03" db="EMBL/GenBank/DDBJ databases">
        <title>Campylobacter portucalensis sp. nov., a new species of Campylobacter isolated from the reproductive tract of bulls.</title>
        <authorList>
            <person name="Silva M.F."/>
            <person name="Pereira G."/>
            <person name="Carneiro C."/>
            <person name="Hemphill A."/>
            <person name="Mateus L."/>
            <person name="Lopes-Da-Costa L."/>
            <person name="Silva E."/>
        </authorList>
    </citation>
    <scope>NUCLEOTIDE SEQUENCE [LARGE SCALE GENOMIC DNA]</scope>
    <source>
        <strain evidence="2 3">FMV-PI01</strain>
    </source>
</reference>
<dbReference type="PANTHER" id="PTHR21485">
    <property type="entry name" value="HAD SUPERFAMILY MEMBERS CMAS AND KDSC"/>
    <property type="match status" value="1"/>
</dbReference>
<gene>
    <name evidence="2" type="ORF">F1B92_00070</name>
</gene>
<dbReference type="CDD" id="cd02513">
    <property type="entry name" value="CMP-NeuAc_Synthase"/>
    <property type="match status" value="1"/>
</dbReference>
<organism evidence="2 3">
    <name type="scientific">Campylobacter portucalensis</name>
    <dbReference type="NCBI Taxonomy" id="2608384"/>
    <lineage>
        <taxon>Bacteria</taxon>
        <taxon>Pseudomonadati</taxon>
        <taxon>Campylobacterota</taxon>
        <taxon>Epsilonproteobacteria</taxon>
        <taxon>Campylobacterales</taxon>
        <taxon>Campylobacteraceae</taxon>
        <taxon>Campylobacter</taxon>
    </lineage>
</organism>
<keyword evidence="2" id="KW-0548">Nucleotidyltransferase</keyword>
<name>A0A6L5WHD9_9BACT</name>
<dbReference type="InterPro" id="IPR029044">
    <property type="entry name" value="Nucleotide-diphossugar_trans"/>
</dbReference>
<reference evidence="2 3" key="1">
    <citation type="submission" date="2019-09" db="EMBL/GenBank/DDBJ databases">
        <authorList>
            <person name="Silva M."/>
            <person name="Pereira G."/>
            <person name="Lopes-Da-Costa L."/>
            <person name="Silva E."/>
        </authorList>
    </citation>
    <scope>NUCLEOTIDE SEQUENCE [LARGE SCALE GENOMIC DNA]</scope>
    <source>
        <strain evidence="2 3">FMV-PI01</strain>
    </source>
</reference>
<comment type="similarity">
    <text evidence="1">Belongs to the CMP-NeuNAc synthase family.</text>
</comment>
<evidence type="ECO:0000256" key="1">
    <source>
        <dbReference type="ARBA" id="ARBA00010726"/>
    </source>
</evidence>
<dbReference type="SUPFAM" id="SSF53448">
    <property type="entry name" value="Nucleotide-diphospho-sugar transferases"/>
    <property type="match status" value="1"/>
</dbReference>
<dbReference type="Gene3D" id="3.90.550.10">
    <property type="entry name" value="Spore Coat Polysaccharide Biosynthesis Protein SpsA, Chain A"/>
    <property type="match status" value="1"/>
</dbReference>
<dbReference type="Proteomes" id="UP000476338">
    <property type="component" value="Unassembled WGS sequence"/>
</dbReference>
<protein>
    <submittedName>
        <fullName evidence="2">Acylneuraminate cytidylyltransferase</fullName>
    </submittedName>
</protein>
<comment type="caution">
    <text evidence="2">The sequence shown here is derived from an EMBL/GenBank/DDBJ whole genome shotgun (WGS) entry which is preliminary data.</text>
</comment>
<dbReference type="InterPro" id="IPR003329">
    <property type="entry name" value="Cytidylyl_trans"/>
</dbReference>
<dbReference type="GO" id="GO:0008781">
    <property type="term" value="F:N-acylneuraminate cytidylyltransferase activity"/>
    <property type="evidence" value="ECO:0007669"/>
    <property type="project" value="TreeGrafter"/>
</dbReference>
<accession>A0A6L5WHD9</accession>
<dbReference type="PANTHER" id="PTHR21485:SF6">
    <property type="entry name" value="N-ACYLNEURAMINATE CYTIDYLYLTRANSFERASE-RELATED"/>
    <property type="match status" value="1"/>
</dbReference>
<sequence length="238" mass="26608">MMKFGKLISKRDFMSKVIAVILARSGSKGIKDKNLARVGEFSLLARAIIGAKNSEIFDEIIVSTDGENLKNEALKFGAKVINRPLNLAGDSVTSIDALIHALNELNLNDGICILLQPTSPLRSEFHIKEAFNEFKKNKLGSLISVKKASHHPLKSLIFDDNEFKAIRNLKDLESPRQNLPPAFVPNGAIYINLVSDLLKHKRFFVEPINIYEMDENSSIDIDNLEDLKRANLALKDIK</sequence>
<dbReference type="EMBL" id="VWSJ01000001">
    <property type="protein sequence ID" value="MSN95607.1"/>
    <property type="molecule type" value="Genomic_DNA"/>
</dbReference>
<proteinExistence type="inferred from homology"/>
<dbReference type="Pfam" id="PF02348">
    <property type="entry name" value="CTP_transf_3"/>
    <property type="match status" value="1"/>
</dbReference>
<dbReference type="AlphaFoldDB" id="A0A6L5WHD9"/>
<evidence type="ECO:0000313" key="3">
    <source>
        <dbReference type="Proteomes" id="UP000476338"/>
    </source>
</evidence>
<keyword evidence="3" id="KW-1185">Reference proteome</keyword>
<keyword evidence="2" id="KW-0808">Transferase</keyword>
<evidence type="ECO:0000313" key="2">
    <source>
        <dbReference type="EMBL" id="MSN95607.1"/>
    </source>
</evidence>